<dbReference type="EMBL" id="JWIC01000006">
    <property type="protein sequence ID" value="KID56994.1"/>
    <property type="molecule type" value="Genomic_DNA"/>
</dbReference>
<comment type="caution">
    <text evidence="7">The sequence shown here is derived from an EMBL/GenBank/DDBJ whole genome shotgun (WGS) entry which is preliminary data.</text>
</comment>
<comment type="subunit">
    <text evidence="5">Homoheptamer.</text>
</comment>
<comment type="subcellular location">
    <subcellularLocation>
        <location evidence="5">Cell inner membrane</location>
        <topology evidence="5">Multi-pass membrane protein</topology>
    </subcellularLocation>
    <subcellularLocation>
        <location evidence="1">Membrane</location>
    </subcellularLocation>
</comment>
<dbReference type="InterPro" id="IPR045275">
    <property type="entry name" value="MscS_archaea/bacteria_type"/>
</dbReference>
<dbReference type="RefSeq" id="WP_039610054.1">
    <property type="nucleotide sequence ID" value="NZ_JWIC01000006.1"/>
</dbReference>
<evidence type="ECO:0000313" key="7">
    <source>
        <dbReference type="EMBL" id="KID56994.1"/>
    </source>
</evidence>
<evidence type="ECO:0000256" key="1">
    <source>
        <dbReference type="ARBA" id="ARBA00004370"/>
    </source>
</evidence>
<feature type="domain" description="Mechanosensitive ion channel MscS" evidence="6">
    <location>
        <begin position="107"/>
        <end position="168"/>
    </location>
</feature>
<accession>A0A0C1MJ38</accession>
<dbReference type="InterPro" id="IPR023408">
    <property type="entry name" value="MscS_beta-dom_sf"/>
</dbReference>
<dbReference type="PANTHER" id="PTHR30221">
    <property type="entry name" value="SMALL-CONDUCTANCE MECHANOSENSITIVE CHANNEL"/>
    <property type="match status" value="1"/>
</dbReference>
<evidence type="ECO:0000313" key="8">
    <source>
        <dbReference type="Proteomes" id="UP000031327"/>
    </source>
</evidence>
<dbReference type="SUPFAM" id="SSF50182">
    <property type="entry name" value="Sm-like ribonucleoproteins"/>
    <property type="match status" value="1"/>
</dbReference>
<keyword evidence="3 5" id="KW-1133">Transmembrane helix</keyword>
<dbReference type="InterPro" id="IPR010920">
    <property type="entry name" value="LSM_dom_sf"/>
</dbReference>
<evidence type="ECO:0000259" key="6">
    <source>
        <dbReference type="Pfam" id="PF00924"/>
    </source>
</evidence>
<dbReference type="Gene3D" id="2.30.30.60">
    <property type="match status" value="1"/>
</dbReference>
<evidence type="ECO:0000256" key="2">
    <source>
        <dbReference type="ARBA" id="ARBA00022692"/>
    </source>
</evidence>
<proteinExistence type="inferred from homology"/>
<keyword evidence="2 5" id="KW-0812">Transmembrane</keyword>
<keyword evidence="5" id="KW-0406">Ion transport</keyword>
<dbReference type="InterPro" id="IPR006685">
    <property type="entry name" value="MscS_channel_2nd"/>
</dbReference>
<protein>
    <recommendedName>
        <fullName evidence="5">Small-conductance mechanosensitive channel</fullName>
    </recommendedName>
</protein>
<name>A0A0C1MJ38_9GAMM</name>
<reference evidence="7 8" key="1">
    <citation type="submission" date="2014-12" db="EMBL/GenBank/DDBJ databases">
        <title>Draft Genome Sequence of Pseudoalteromonas luteoviolacea HI1.</title>
        <authorList>
            <person name="Asahina A.Y."/>
            <person name="Hadfield M.G."/>
        </authorList>
    </citation>
    <scope>NUCLEOTIDE SEQUENCE [LARGE SCALE GENOMIC DNA]</scope>
    <source>
        <strain evidence="7 8">HI1</strain>
    </source>
</reference>
<keyword evidence="5" id="KW-0407">Ion channel</keyword>
<organism evidence="7 8">
    <name type="scientific">Pseudoalteromonas luteoviolacea</name>
    <dbReference type="NCBI Taxonomy" id="43657"/>
    <lineage>
        <taxon>Bacteria</taxon>
        <taxon>Pseudomonadati</taxon>
        <taxon>Pseudomonadota</taxon>
        <taxon>Gammaproteobacteria</taxon>
        <taxon>Alteromonadales</taxon>
        <taxon>Pseudoalteromonadaceae</taxon>
        <taxon>Pseudoalteromonas</taxon>
    </lineage>
</organism>
<feature type="transmembrane region" description="Helical" evidence="5">
    <location>
        <begin position="93"/>
        <end position="119"/>
    </location>
</feature>
<comment type="caution">
    <text evidence="5">Lacks conserved residue(s) required for the propagation of feature annotation.</text>
</comment>
<sequence>MTDSAIVDTAILWVQQQGVPIFWSAIVVLCYIVLTRQLFPKIDKSVDEGGFKNDALKKAYLTVRFLSGIVVAAVLLVVWGVDISGMMLVSTSILTVTGVALFANWSVLSNITAYFVLLFHSAYRRGNFIRVIDGDNYIEGYIADIGVFNTQFITEDREVVIYPNNLLLGRPTQINPRTRVAGMGKIAQVYEKKGSDTKEKEST</sequence>
<keyword evidence="5" id="KW-0997">Cell inner membrane</keyword>
<dbReference type="Pfam" id="PF00924">
    <property type="entry name" value="MS_channel_2nd"/>
    <property type="match status" value="1"/>
</dbReference>
<dbReference type="AlphaFoldDB" id="A0A0C1MJ38"/>
<keyword evidence="5" id="KW-0813">Transport</keyword>
<feature type="transmembrane region" description="Helical" evidence="5">
    <location>
        <begin position="20"/>
        <end position="39"/>
    </location>
</feature>
<keyword evidence="4 5" id="KW-0472">Membrane</keyword>
<dbReference type="OrthoDB" id="5705501at2"/>
<dbReference type="PANTHER" id="PTHR30221:SF8">
    <property type="entry name" value="SMALL-CONDUCTANCE MECHANOSENSITIVE CHANNEL"/>
    <property type="match status" value="1"/>
</dbReference>
<feature type="transmembrane region" description="Helical" evidence="5">
    <location>
        <begin position="59"/>
        <end position="81"/>
    </location>
</feature>
<comment type="function">
    <text evidence="5">Mechanosensitive channel that participates in the regulation of osmotic pressure changes within the cell, opening in response to stretch forces in the membrane lipid bilayer, without the need for other proteins. Contributes to normal resistance to hypoosmotic shock. Forms an ion channel of 1.0 nanosiemens conductance with a slight preference for anions.</text>
</comment>
<dbReference type="GO" id="GO:0008381">
    <property type="term" value="F:mechanosensitive monoatomic ion channel activity"/>
    <property type="evidence" value="ECO:0007669"/>
    <property type="project" value="InterPro"/>
</dbReference>
<comment type="similarity">
    <text evidence="5">Belongs to the MscS (TC 1.A.23) family.</text>
</comment>
<keyword evidence="5" id="KW-1003">Cell membrane</keyword>
<evidence type="ECO:0000256" key="5">
    <source>
        <dbReference type="RuleBase" id="RU369025"/>
    </source>
</evidence>
<evidence type="ECO:0000256" key="3">
    <source>
        <dbReference type="ARBA" id="ARBA00022989"/>
    </source>
</evidence>
<gene>
    <name evidence="7" type="ORF">JF50_14085</name>
</gene>
<dbReference type="GO" id="GO:0005886">
    <property type="term" value="C:plasma membrane"/>
    <property type="evidence" value="ECO:0007669"/>
    <property type="project" value="UniProtKB-SubCell"/>
</dbReference>
<dbReference type="Proteomes" id="UP000031327">
    <property type="component" value="Unassembled WGS sequence"/>
</dbReference>
<evidence type="ECO:0000256" key="4">
    <source>
        <dbReference type="ARBA" id="ARBA00023136"/>
    </source>
</evidence>